<feature type="transmembrane region" description="Helical" evidence="7">
    <location>
        <begin position="156"/>
        <end position="178"/>
    </location>
</feature>
<keyword evidence="2 7" id="KW-0813">Transport</keyword>
<evidence type="ECO:0000256" key="7">
    <source>
        <dbReference type="RuleBase" id="RU363032"/>
    </source>
</evidence>
<evidence type="ECO:0000256" key="5">
    <source>
        <dbReference type="ARBA" id="ARBA00022989"/>
    </source>
</evidence>
<keyword evidence="5 7" id="KW-1133">Transmembrane helix</keyword>
<dbReference type="AlphaFoldDB" id="A0AAE6YE43"/>
<protein>
    <submittedName>
        <fullName evidence="10">ABC transporter permease</fullName>
    </submittedName>
</protein>
<dbReference type="CDD" id="cd06261">
    <property type="entry name" value="TM_PBP2"/>
    <property type="match status" value="1"/>
</dbReference>
<dbReference type="Gene3D" id="1.10.3720.10">
    <property type="entry name" value="MetI-like"/>
    <property type="match status" value="1"/>
</dbReference>
<comment type="subcellular location">
    <subcellularLocation>
        <location evidence="1 7">Cell membrane</location>
        <topology evidence="1 7">Multi-pass membrane protein</topology>
    </subcellularLocation>
</comment>
<feature type="region of interest" description="Disordered" evidence="8">
    <location>
        <begin position="1"/>
        <end position="48"/>
    </location>
</feature>
<sequence length="312" mass="32777">MSFRGPWRPSLPPSPPTAPAESAAPQDVGADGTATGRPSAPDTPRRTRSRSLGALRRLALPFGSLLLFLVVWQAVANSGAWSETLVPPPAKVWDAFVAVSTTHDGVRGYNGTYLIEHLGISLRRIAFGAGIGIALGVLFGLVMGTVGWVRSLFEPWITFLRTLPPLAYFSLLIVWLGINEEPKITLLAVAAFPPVAVATTTAVAAAPLHLQEAARALGGSRRDVVRDVVLPSALPEIFTGVRLAVGVAYSSLVAAELVNGLPGIGGMVKDAANYNNTPVVLVGIAAIGISGLVIDGLLLWLERTVVPWHGRA</sequence>
<dbReference type="PANTHER" id="PTHR30151:SF25">
    <property type="entry name" value="TAURINE TRANSPORT SYSTEM PERMEASE PROTEIN TAUC"/>
    <property type="match status" value="1"/>
</dbReference>
<dbReference type="EMBL" id="CP050692">
    <property type="protein sequence ID" value="QIT48258.1"/>
    <property type="molecule type" value="Genomic_DNA"/>
</dbReference>
<dbReference type="GO" id="GO:0055085">
    <property type="term" value="P:transmembrane transport"/>
    <property type="evidence" value="ECO:0007669"/>
    <property type="project" value="InterPro"/>
</dbReference>
<keyword evidence="4 7" id="KW-0812">Transmembrane</keyword>
<evidence type="ECO:0000256" key="2">
    <source>
        <dbReference type="ARBA" id="ARBA00022448"/>
    </source>
</evidence>
<organism evidence="10 11">
    <name type="scientific">Streptomyces antibioticus</name>
    <dbReference type="NCBI Taxonomy" id="1890"/>
    <lineage>
        <taxon>Bacteria</taxon>
        <taxon>Bacillati</taxon>
        <taxon>Actinomycetota</taxon>
        <taxon>Actinomycetes</taxon>
        <taxon>Kitasatosporales</taxon>
        <taxon>Streptomycetaceae</taxon>
        <taxon>Streptomyces</taxon>
    </lineage>
</organism>
<dbReference type="Proteomes" id="UP000502504">
    <property type="component" value="Chromosome"/>
</dbReference>
<dbReference type="Pfam" id="PF00528">
    <property type="entry name" value="BPD_transp_1"/>
    <property type="match status" value="1"/>
</dbReference>
<evidence type="ECO:0000313" key="11">
    <source>
        <dbReference type="Proteomes" id="UP000502504"/>
    </source>
</evidence>
<evidence type="ECO:0000256" key="1">
    <source>
        <dbReference type="ARBA" id="ARBA00004651"/>
    </source>
</evidence>
<feature type="compositionally biased region" description="Pro residues" evidence="8">
    <location>
        <begin position="9"/>
        <end position="18"/>
    </location>
</feature>
<dbReference type="InterPro" id="IPR000515">
    <property type="entry name" value="MetI-like"/>
</dbReference>
<dbReference type="GO" id="GO:0010438">
    <property type="term" value="P:cellular response to sulfur starvation"/>
    <property type="evidence" value="ECO:0007669"/>
    <property type="project" value="TreeGrafter"/>
</dbReference>
<feature type="transmembrane region" description="Helical" evidence="7">
    <location>
        <begin position="125"/>
        <end position="149"/>
    </location>
</feature>
<accession>A0AAE6YE43</accession>
<gene>
    <name evidence="10" type="ORF">HCX60_35935</name>
</gene>
<evidence type="ECO:0000313" key="10">
    <source>
        <dbReference type="EMBL" id="QIT48258.1"/>
    </source>
</evidence>
<dbReference type="InterPro" id="IPR035906">
    <property type="entry name" value="MetI-like_sf"/>
</dbReference>
<evidence type="ECO:0000259" key="9">
    <source>
        <dbReference type="PROSITE" id="PS50928"/>
    </source>
</evidence>
<keyword evidence="3" id="KW-1003">Cell membrane</keyword>
<evidence type="ECO:0000256" key="8">
    <source>
        <dbReference type="SAM" id="MobiDB-lite"/>
    </source>
</evidence>
<dbReference type="SUPFAM" id="SSF161098">
    <property type="entry name" value="MetI-like"/>
    <property type="match status" value="1"/>
</dbReference>
<evidence type="ECO:0000256" key="3">
    <source>
        <dbReference type="ARBA" id="ARBA00022475"/>
    </source>
</evidence>
<evidence type="ECO:0000256" key="6">
    <source>
        <dbReference type="ARBA" id="ARBA00023136"/>
    </source>
</evidence>
<comment type="similarity">
    <text evidence="7">Belongs to the binding-protein-dependent transport system permease family.</text>
</comment>
<dbReference type="GO" id="GO:0005886">
    <property type="term" value="C:plasma membrane"/>
    <property type="evidence" value="ECO:0007669"/>
    <property type="project" value="UniProtKB-SubCell"/>
</dbReference>
<keyword evidence="6 7" id="KW-0472">Membrane</keyword>
<reference evidence="10 11" key="1">
    <citation type="submission" date="2020-03" db="EMBL/GenBank/DDBJ databases">
        <title>Is there a link between lipid content and antibiotic production in Streptomyces?</title>
        <authorList>
            <person name="David M."/>
            <person name="Lejeune C."/>
            <person name="Abreu S."/>
            <person name="Thibessard A."/>
            <person name="Leblond P."/>
            <person name="Chaminade P."/>
            <person name="Virolle M.-J."/>
        </authorList>
    </citation>
    <scope>NUCLEOTIDE SEQUENCE [LARGE SCALE GENOMIC DNA]</scope>
    <source>
        <strain evidence="10 11">DSM 41481</strain>
    </source>
</reference>
<feature type="transmembrane region" description="Helical" evidence="7">
    <location>
        <begin position="279"/>
        <end position="301"/>
    </location>
</feature>
<name>A0AAE6YE43_STRAT</name>
<feature type="domain" description="ABC transmembrane type-1" evidence="9">
    <location>
        <begin position="118"/>
        <end position="298"/>
    </location>
</feature>
<feature type="transmembrane region" description="Helical" evidence="7">
    <location>
        <begin position="184"/>
        <end position="208"/>
    </location>
</feature>
<proteinExistence type="inferred from homology"/>
<dbReference type="PROSITE" id="PS50928">
    <property type="entry name" value="ABC_TM1"/>
    <property type="match status" value="1"/>
</dbReference>
<evidence type="ECO:0000256" key="4">
    <source>
        <dbReference type="ARBA" id="ARBA00022692"/>
    </source>
</evidence>
<dbReference type="PANTHER" id="PTHR30151">
    <property type="entry name" value="ALKANE SULFONATE ABC TRANSPORTER-RELATED, MEMBRANE SUBUNIT"/>
    <property type="match status" value="1"/>
</dbReference>